<feature type="chain" id="PRO_5019485683" description="AttH domain-containing protein" evidence="1">
    <location>
        <begin position="25"/>
        <end position="212"/>
    </location>
</feature>
<organism evidence="3 4">
    <name type="scientific">Aliidiomarina soli</name>
    <dbReference type="NCBI Taxonomy" id="1928574"/>
    <lineage>
        <taxon>Bacteria</taxon>
        <taxon>Pseudomonadati</taxon>
        <taxon>Pseudomonadota</taxon>
        <taxon>Gammaproteobacteria</taxon>
        <taxon>Alteromonadales</taxon>
        <taxon>Idiomarinaceae</taxon>
        <taxon>Aliidiomarina</taxon>
    </lineage>
</organism>
<dbReference type="InterPro" id="IPR023374">
    <property type="entry name" value="AttH-like_dom_sf"/>
</dbReference>
<dbReference type="Pfam" id="PF07143">
    <property type="entry name" value="CrtC"/>
    <property type="match status" value="1"/>
</dbReference>
<name>A0A432WEF9_9GAMM</name>
<evidence type="ECO:0000256" key="1">
    <source>
        <dbReference type="SAM" id="SignalP"/>
    </source>
</evidence>
<dbReference type="Gene3D" id="2.40.370.10">
    <property type="entry name" value="AttH-like domain"/>
    <property type="match status" value="1"/>
</dbReference>
<dbReference type="AlphaFoldDB" id="A0A432WEF9"/>
<feature type="domain" description="AttH" evidence="2">
    <location>
        <begin position="91"/>
        <end position="200"/>
    </location>
</feature>
<evidence type="ECO:0000313" key="4">
    <source>
        <dbReference type="Proteomes" id="UP000287823"/>
    </source>
</evidence>
<dbReference type="EMBL" id="PIPO01000005">
    <property type="protein sequence ID" value="RUO31245.1"/>
    <property type="molecule type" value="Genomic_DNA"/>
</dbReference>
<accession>A0A432WEF9</accession>
<dbReference type="SUPFAM" id="SSF159245">
    <property type="entry name" value="AttH-like"/>
    <property type="match status" value="1"/>
</dbReference>
<keyword evidence="4" id="KW-1185">Reference proteome</keyword>
<comment type="caution">
    <text evidence="3">The sequence shown here is derived from an EMBL/GenBank/DDBJ whole genome shotgun (WGS) entry which is preliminary data.</text>
</comment>
<dbReference type="RefSeq" id="WP_126799616.1">
    <property type="nucleotide sequence ID" value="NZ_PIPO01000005.1"/>
</dbReference>
<sequence length="212" mass="22951">MLKKTALKFAATMLVASIGTAAIANSFPRLIDPATDLAAQAPGLELGWADSVYITSRLNAGGHDIGILLHVVSIPNGPGRKIVYSITDESTDFYRYEVVQVAEKDLEWSDDGLNIRAPGLTWSGNAEKMTISFEIPWSSLELVLEAEGPVMSYGGTGAFPLFGHINHEFALPKLNTTGTLTLEGDTYEVSGQTWLDRQWGRSRHSLTRIGAG</sequence>
<evidence type="ECO:0000259" key="2">
    <source>
        <dbReference type="Pfam" id="PF07143"/>
    </source>
</evidence>
<gene>
    <name evidence="3" type="ORF">CWE14_12200</name>
</gene>
<evidence type="ECO:0000313" key="3">
    <source>
        <dbReference type="EMBL" id="RUO31245.1"/>
    </source>
</evidence>
<reference evidence="3 4" key="1">
    <citation type="journal article" date="2011" name="Front. Microbiol.">
        <title>Genomic signatures of strain selection and enhancement in Bacillus atrophaeus var. globigii, a historical biowarfare simulant.</title>
        <authorList>
            <person name="Gibbons H.S."/>
            <person name="Broomall S.M."/>
            <person name="McNew L.A."/>
            <person name="Daligault H."/>
            <person name="Chapman C."/>
            <person name="Bruce D."/>
            <person name="Karavis M."/>
            <person name="Krepps M."/>
            <person name="McGregor P.A."/>
            <person name="Hong C."/>
            <person name="Park K.H."/>
            <person name="Akmal A."/>
            <person name="Feldman A."/>
            <person name="Lin J.S."/>
            <person name="Chang W.E."/>
            <person name="Higgs B.W."/>
            <person name="Demirev P."/>
            <person name="Lindquist J."/>
            <person name="Liem A."/>
            <person name="Fochler E."/>
            <person name="Read T.D."/>
            <person name="Tapia R."/>
            <person name="Johnson S."/>
            <person name="Bishop-Lilly K.A."/>
            <person name="Detter C."/>
            <person name="Han C."/>
            <person name="Sozhamannan S."/>
            <person name="Rosenzweig C.N."/>
            <person name="Skowronski E.W."/>
        </authorList>
    </citation>
    <scope>NUCLEOTIDE SEQUENCE [LARGE SCALE GENOMIC DNA]</scope>
    <source>
        <strain evidence="3 4">Y4G10-17</strain>
    </source>
</reference>
<keyword evidence="1" id="KW-0732">Signal</keyword>
<protein>
    <recommendedName>
        <fullName evidence="2">AttH domain-containing protein</fullName>
    </recommendedName>
</protein>
<dbReference type="Proteomes" id="UP000287823">
    <property type="component" value="Unassembled WGS sequence"/>
</dbReference>
<proteinExistence type="predicted"/>
<feature type="signal peptide" evidence="1">
    <location>
        <begin position="1"/>
        <end position="24"/>
    </location>
</feature>
<dbReference type="InterPro" id="IPR010791">
    <property type="entry name" value="AttH_dom"/>
</dbReference>